<dbReference type="Proteomes" id="UP000316621">
    <property type="component" value="Chromosome 7"/>
</dbReference>
<dbReference type="OMA" id="IVHYKKP"/>
<keyword evidence="2" id="KW-1185">Reference proteome</keyword>
<dbReference type="SUPFAM" id="SSF48371">
    <property type="entry name" value="ARM repeat"/>
    <property type="match status" value="1"/>
</dbReference>
<evidence type="ECO:0000313" key="1">
    <source>
        <dbReference type="EMBL" id="RZC69794.1"/>
    </source>
</evidence>
<accession>A0A4Y7K8W7</accession>
<dbReference type="InterPro" id="IPR008709">
    <property type="entry name" value="Neurochondrin"/>
</dbReference>
<evidence type="ECO:0000313" key="2">
    <source>
        <dbReference type="Proteomes" id="UP000316621"/>
    </source>
</evidence>
<sequence>MNSKEQAPALEDCLKLLKGERDEQRLAGLLLATKFCTGDDHTSIRRIYDAVGDRFLDRLLMSGTGKATAGVKEVDNQDAYLQLSVTILAAICRVAEIASSIYMISKVPVILEILSKGVLDQNLIPGLIPLQITPLISNSLKWNTTKERVGPTIYDECYEFLFLVSTASEGGLTKLYDSGCINVLASSMYSLPNGSHSFELALRVLQLVLTKLPLETICTKYPSELTCMVAVIAKQFALLHNALKFEVLHLLTVILSSNYAVAYDVPVKPSVFFSLQVPVHNSLRLMLNNSWTTYMRVGIVAVLQNRVVSAEKLQALILAESIISIVGENWLIDQKQLPNDREIEPIPADRCLLLVLESSRVEVAVLLNEIAYMKYEENQSIRGEVISLKHRNLAVAFSLIEKTIKLISGVCGNEEANAGSPISERTLAKVFAGLTETIGVVLEFLQDAKDHGQRKGDDLLASVRVIGSYLAETPFACKEKIDDLLEYMLSVEGEDEPSPFFSTCFLLPMLCQVTVKIEGCKMLASFGGHNSVMECLVKLIGLNSMGMDSSTIFMACDTMMNLLLRREDIRVQFDGSIQIHLLTALASWAENINDQSIIMMASTLCSLIFDSTSEEALVNHPNVGHIILNKLSQLIMRSLATYGQDMFDNGKADVDLHQIISRGYAGWADRFPEIKKTLQLMKQ</sequence>
<dbReference type="AlphaFoldDB" id="A0A4Y7K8W7"/>
<name>A0A4Y7K8W7_PAPSO</name>
<dbReference type="EMBL" id="CM010721">
    <property type="protein sequence ID" value="RZC69794.1"/>
    <property type="molecule type" value="Genomic_DNA"/>
</dbReference>
<evidence type="ECO:0008006" key="3">
    <source>
        <dbReference type="Google" id="ProtNLM"/>
    </source>
</evidence>
<reference evidence="1 2" key="1">
    <citation type="journal article" date="2018" name="Science">
        <title>The opium poppy genome and morphinan production.</title>
        <authorList>
            <person name="Guo L."/>
            <person name="Winzer T."/>
            <person name="Yang X."/>
            <person name="Li Y."/>
            <person name="Ning Z."/>
            <person name="He Z."/>
            <person name="Teodor R."/>
            <person name="Lu Y."/>
            <person name="Bowser T.A."/>
            <person name="Graham I.A."/>
            <person name="Ye K."/>
        </authorList>
    </citation>
    <scope>NUCLEOTIDE SEQUENCE [LARGE SCALE GENOMIC DNA]</scope>
    <source>
        <strain evidence="2">cv. HN1</strain>
        <tissue evidence="1">Leaves</tissue>
    </source>
</reference>
<dbReference type="Pfam" id="PF05536">
    <property type="entry name" value="Neurochondrin"/>
    <property type="match status" value="1"/>
</dbReference>
<dbReference type="PANTHER" id="PTHR13109">
    <property type="entry name" value="NEUROCHONDRIN"/>
    <property type="match status" value="1"/>
</dbReference>
<dbReference type="STRING" id="3469.A0A4Y7K8W7"/>
<protein>
    <recommendedName>
        <fullName evidence="3">Neurochondrin</fullName>
    </recommendedName>
</protein>
<dbReference type="PANTHER" id="PTHR13109:SF7">
    <property type="entry name" value="NEUROCHONDRIN"/>
    <property type="match status" value="1"/>
</dbReference>
<gene>
    <name evidence="1" type="ORF">C5167_033096</name>
</gene>
<dbReference type="Gramene" id="RZC69794">
    <property type="protein sequence ID" value="RZC69794"/>
    <property type="gene ID" value="C5167_033096"/>
</dbReference>
<proteinExistence type="predicted"/>
<organism evidence="1 2">
    <name type="scientific">Papaver somniferum</name>
    <name type="common">Opium poppy</name>
    <dbReference type="NCBI Taxonomy" id="3469"/>
    <lineage>
        <taxon>Eukaryota</taxon>
        <taxon>Viridiplantae</taxon>
        <taxon>Streptophyta</taxon>
        <taxon>Embryophyta</taxon>
        <taxon>Tracheophyta</taxon>
        <taxon>Spermatophyta</taxon>
        <taxon>Magnoliopsida</taxon>
        <taxon>Ranunculales</taxon>
        <taxon>Papaveraceae</taxon>
        <taxon>Papaveroideae</taxon>
        <taxon>Papaver</taxon>
    </lineage>
</organism>
<dbReference type="InterPro" id="IPR016024">
    <property type="entry name" value="ARM-type_fold"/>
</dbReference>